<evidence type="ECO:0000313" key="3">
    <source>
        <dbReference type="Proteomes" id="UP000715441"/>
    </source>
</evidence>
<dbReference type="Proteomes" id="UP000715441">
    <property type="component" value="Unassembled WGS sequence"/>
</dbReference>
<sequence>MNWEFPATTPAPVITAEREDGTIFVVDQWRLASAVTLLSLWAKHGVLRLSASGWALAWEDVQRGYEWGVLPQRVGTHRITLHLHDTRQTEPSRVELIDITRGPDGDAQARHSAFTAPRPGLSGDTDTDTHLAIMLTMLRENGGTLAGRLDQLLATADMIQTGHEWRAVELPVNGDTKTFHLAEPARQAASAP</sequence>
<comment type="caution">
    <text evidence="2">The sequence shown here is derived from an EMBL/GenBank/DDBJ whole genome shotgun (WGS) entry which is preliminary data.</text>
</comment>
<name>A0ABX1J929_9PSEU</name>
<feature type="region of interest" description="Disordered" evidence="1">
    <location>
        <begin position="102"/>
        <end position="122"/>
    </location>
</feature>
<reference evidence="2 3" key="1">
    <citation type="submission" date="2020-04" db="EMBL/GenBank/DDBJ databases">
        <title>Novel species.</title>
        <authorList>
            <person name="Teo W.F.A."/>
            <person name="Lipun K."/>
            <person name="Srisuk N."/>
            <person name="Duangmal K."/>
        </authorList>
    </citation>
    <scope>NUCLEOTIDE SEQUENCE [LARGE SCALE GENOMIC DNA]</scope>
    <source>
        <strain evidence="2 3">K13G38</strain>
    </source>
</reference>
<gene>
    <name evidence="2" type="ORF">HFP15_19025</name>
</gene>
<protein>
    <submittedName>
        <fullName evidence="2">Uncharacterized protein</fullName>
    </submittedName>
</protein>
<dbReference type="RefSeq" id="WP_168517470.1">
    <property type="nucleotide sequence ID" value="NZ_JAAXLS010000012.1"/>
</dbReference>
<evidence type="ECO:0000313" key="2">
    <source>
        <dbReference type="EMBL" id="NKQ54980.1"/>
    </source>
</evidence>
<proteinExistence type="predicted"/>
<keyword evidence="3" id="KW-1185">Reference proteome</keyword>
<organism evidence="2 3">
    <name type="scientific">Amycolatopsis acididurans</name>
    <dbReference type="NCBI Taxonomy" id="2724524"/>
    <lineage>
        <taxon>Bacteria</taxon>
        <taxon>Bacillati</taxon>
        <taxon>Actinomycetota</taxon>
        <taxon>Actinomycetes</taxon>
        <taxon>Pseudonocardiales</taxon>
        <taxon>Pseudonocardiaceae</taxon>
        <taxon>Amycolatopsis</taxon>
    </lineage>
</organism>
<dbReference type="EMBL" id="JAAXLS010000012">
    <property type="protein sequence ID" value="NKQ54980.1"/>
    <property type="molecule type" value="Genomic_DNA"/>
</dbReference>
<accession>A0ABX1J929</accession>
<evidence type="ECO:0000256" key="1">
    <source>
        <dbReference type="SAM" id="MobiDB-lite"/>
    </source>
</evidence>